<dbReference type="PROSITE" id="PS51257">
    <property type="entry name" value="PROKAR_LIPOPROTEIN"/>
    <property type="match status" value="1"/>
</dbReference>
<sequence>MTGRTARAAALCALVLAATSCTAEALPCTAVAALGGLSISIEGGPAAVAAGLDLTACTEDGCTTTEVVPTPGSSNAGETCSPEANSCSVSPTPDGTLQGFAELDLPEQEVRVDVVLRGTDGSTNGSTTTVLPARVYPNGEQCGGDAVQGHLVLDDGGLRPGP</sequence>
<evidence type="ECO:0000256" key="2">
    <source>
        <dbReference type="SAM" id="SignalP"/>
    </source>
</evidence>
<gene>
    <name evidence="3" type="ORF">CVO76_01140</name>
</gene>
<keyword evidence="2" id="KW-0732">Signal</keyword>
<evidence type="ECO:0008006" key="5">
    <source>
        <dbReference type="Google" id="ProtNLM"/>
    </source>
</evidence>
<feature type="region of interest" description="Disordered" evidence="1">
    <location>
        <begin position="68"/>
        <end position="97"/>
    </location>
</feature>
<dbReference type="RefSeq" id="WP_208740387.1">
    <property type="nucleotide sequence ID" value="NZ_CP024915.1"/>
</dbReference>
<proteinExistence type="predicted"/>
<feature type="signal peptide" evidence="2">
    <location>
        <begin position="1"/>
        <end position="25"/>
    </location>
</feature>
<accession>A0A2L0UAZ4</accession>
<evidence type="ECO:0000313" key="4">
    <source>
        <dbReference type="Proteomes" id="UP000239187"/>
    </source>
</evidence>
<name>A0A2L0UAZ4_9MICC</name>
<feature type="chain" id="PRO_5014804762" description="Secreted protein" evidence="2">
    <location>
        <begin position="26"/>
        <end position="162"/>
    </location>
</feature>
<evidence type="ECO:0000256" key="1">
    <source>
        <dbReference type="SAM" id="MobiDB-lite"/>
    </source>
</evidence>
<organism evidence="3 4">
    <name type="scientific">Arthrobacter agilis</name>
    <dbReference type="NCBI Taxonomy" id="37921"/>
    <lineage>
        <taxon>Bacteria</taxon>
        <taxon>Bacillati</taxon>
        <taxon>Actinomycetota</taxon>
        <taxon>Actinomycetes</taxon>
        <taxon>Micrococcales</taxon>
        <taxon>Micrococcaceae</taxon>
        <taxon>Arthrobacter</taxon>
    </lineage>
</organism>
<dbReference type="EMBL" id="CP024915">
    <property type="protein sequence ID" value="AUZ86404.1"/>
    <property type="molecule type" value="Genomic_DNA"/>
</dbReference>
<protein>
    <recommendedName>
        <fullName evidence="5">Secreted protein</fullName>
    </recommendedName>
</protein>
<dbReference type="AlphaFoldDB" id="A0A2L0UAZ4"/>
<dbReference type="Proteomes" id="UP000239187">
    <property type="component" value="Chromosome"/>
</dbReference>
<feature type="compositionally biased region" description="Polar residues" evidence="1">
    <location>
        <begin position="68"/>
        <end position="95"/>
    </location>
</feature>
<evidence type="ECO:0000313" key="3">
    <source>
        <dbReference type="EMBL" id="AUZ86404.1"/>
    </source>
</evidence>
<reference evidence="3 4" key="1">
    <citation type="submission" date="2017-11" db="EMBL/GenBank/DDBJ databases">
        <title>Draft genome of Arthrobacter agilis strain UMCV2, a plant growth-promoting rhizobacterium and biocontrol capacity of phytopathogenic fungi.</title>
        <authorList>
            <person name="Martinez-Camara R."/>
            <person name="Santoyo G."/>
            <person name="Moreno-Hagelsieb G."/>
            <person name="Valencia-Cantero E."/>
        </authorList>
    </citation>
    <scope>NUCLEOTIDE SEQUENCE [LARGE SCALE GENOMIC DNA]</scope>
    <source>
        <strain evidence="3 4">UMCV2</strain>
    </source>
</reference>